<keyword evidence="2" id="KW-1185">Reference proteome</keyword>
<organism evidence="1 2">
    <name type="scientific">Naganishia onofrii</name>
    <dbReference type="NCBI Taxonomy" id="1851511"/>
    <lineage>
        <taxon>Eukaryota</taxon>
        <taxon>Fungi</taxon>
        <taxon>Dikarya</taxon>
        <taxon>Basidiomycota</taxon>
        <taxon>Agaricomycotina</taxon>
        <taxon>Tremellomycetes</taxon>
        <taxon>Filobasidiales</taxon>
        <taxon>Filobasidiaceae</taxon>
        <taxon>Naganishia</taxon>
    </lineage>
</organism>
<protein>
    <submittedName>
        <fullName evidence="1">Uncharacterized protein</fullName>
    </submittedName>
</protein>
<proteinExistence type="predicted"/>
<accession>A0ACC2XDL5</accession>
<evidence type="ECO:0000313" key="2">
    <source>
        <dbReference type="Proteomes" id="UP001234202"/>
    </source>
</evidence>
<comment type="caution">
    <text evidence="1">The sequence shown here is derived from an EMBL/GenBank/DDBJ whole genome shotgun (WGS) entry which is preliminary data.</text>
</comment>
<reference evidence="1" key="1">
    <citation type="submission" date="2023-04" db="EMBL/GenBank/DDBJ databases">
        <title>Draft Genome sequencing of Naganishia species isolated from polar environments using Oxford Nanopore Technology.</title>
        <authorList>
            <person name="Leo P."/>
            <person name="Venkateswaran K."/>
        </authorList>
    </citation>
    <scope>NUCLEOTIDE SEQUENCE</scope>
    <source>
        <strain evidence="1">DBVPG 5303</strain>
    </source>
</reference>
<dbReference type="Proteomes" id="UP001234202">
    <property type="component" value="Unassembled WGS sequence"/>
</dbReference>
<name>A0ACC2XDL5_9TREE</name>
<evidence type="ECO:0000313" key="1">
    <source>
        <dbReference type="EMBL" id="KAJ9122139.1"/>
    </source>
</evidence>
<dbReference type="EMBL" id="JASBWV010000015">
    <property type="protein sequence ID" value="KAJ9122139.1"/>
    <property type="molecule type" value="Genomic_DNA"/>
</dbReference>
<gene>
    <name evidence="1" type="ORF">QFC24_004367</name>
</gene>
<sequence>MTTPTKRQPESPTSRSRIRFSRSNIQSPLNTRGNVPVRLDDAGSPSRCREASPLTLPYVDLEAGKHGEKDISEEAVEMRTWSKGNEGGVSDKVDDFGARDVTPRRRTVRQSIPKVNLDRQARPPSFARSEFETIVRHLRNRSPYKAATSKPKFPDNLDYAWQFAGWGQLSYLDLTKQELKEAEVRLAVELDRPKLDQYRATSIAGNAVWGSVFYSLPAICAVADIYSPICMAVACSILFLFRPILLELGSAIRVDGASYVYLLNFTGKGWALCAAATTLVDAYVTIPHARV</sequence>